<organism evidence="1 2">
    <name type="scientific">Oryzias melastigma</name>
    <name type="common">Marine medaka</name>
    <dbReference type="NCBI Taxonomy" id="30732"/>
    <lineage>
        <taxon>Eukaryota</taxon>
        <taxon>Metazoa</taxon>
        <taxon>Chordata</taxon>
        <taxon>Craniata</taxon>
        <taxon>Vertebrata</taxon>
        <taxon>Euteleostomi</taxon>
        <taxon>Actinopterygii</taxon>
        <taxon>Neopterygii</taxon>
        <taxon>Teleostei</taxon>
        <taxon>Neoteleostei</taxon>
        <taxon>Acanthomorphata</taxon>
        <taxon>Ovalentaria</taxon>
        <taxon>Atherinomorphae</taxon>
        <taxon>Beloniformes</taxon>
        <taxon>Adrianichthyidae</taxon>
        <taxon>Oryziinae</taxon>
        <taxon>Oryzias</taxon>
    </lineage>
</organism>
<evidence type="ECO:0000313" key="1">
    <source>
        <dbReference type="EMBL" id="KAF6736929.1"/>
    </source>
</evidence>
<name>A0A834L074_ORYME</name>
<feature type="non-terminal residue" evidence="1">
    <location>
        <position position="1"/>
    </location>
</feature>
<sequence length="61" mass="6540">ERGRLGGVSLHGWSTRSGNVQNTLCLWCSNCCSDVARSSNSAAMDSYAISTQGLSIWKIFG</sequence>
<dbReference type="Proteomes" id="UP000646548">
    <property type="component" value="Unassembled WGS sequence"/>
</dbReference>
<evidence type="ECO:0000313" key="2">
    <source>
        <dbReference type="Proteomes" id="UP000646548"/>
    </source>
</evidence>
<accession>A0A834L074</accession>
<gene>
    <name evidence="1" type="ORF">FQA47_004381</name>
</gene>
<proteinExistence type="predicted"/>
<protein>
    <submittedName>
        <fullName evidence="1">Uncharacterized protein</fullName>
    </submittedName>
</protein>
<reference evidence="1" key="1">
    <citation type="journal article" name="BMC Genomics">
        <title>Long-read sequencing and de novo genome assembly of marine medaka (Oryzias melastigma).</title>
        <authorList>
            <person name="Liang P."/>
            <person name="Saqib H.S.A."/>
            <person name="Ni X."/>
            <person name="Shen Y."/>
        </authorList>
    </citation>
    <scope>NUCLEOTIDE SEQUENCE</scope>
    <source>
        <strain evidence="1">Bigg-433</strain>
    </source>
</reference>
<comment type="caution">
    <text evidence="1">The sequence shown here is derived from an EMBL/GenBank/DDBJ whole genome shotgun (WGS) entry which is preliminary data.</text>
</comment>
<dbReference type="AlphaFoldDB" id="A0A834L074"/>
<dbReference type="EMBL" id="WKFB01000075">
    <property type="protein sequence ID" value="KAF6736929.1"/>
    <property type="molecule type" value="Genomic_DNA"/>
</dbReference>